<accession>A0A5M6ZFU8</accession>
<name>A0A5M6ZFU8_9PROT</name>
<keyword evidence="2" id="KW-1185">Reference proteome</keyword>
<proteinExistence type="predicted"/>
<dbReference type="RefSeq" id="WP_150022894.1">
    <property type="nucleotide sequence ID" value="NZ_VWOJ01000002.1"/>
</dbReference>
<evidence type="ECO:0000313" key="1">
    <source>
        <dbReference type="EMBL" id="KAA5803626.1"/>
    </source>
</evidence>
<comment type="caution">
    <text evidence="1">The sequence shown here is derived from an EMBL/GenBank/DDBJ whole genome shotgun (WGS) entry which is preliminary data.</text>
</comment>
<dbReference type="AlphaFoldDB" id="A0A5M6ZFU8"/>
<organism evidence="1 2">
    <name type="scientific">Alkalicaulis satelles</name>
    <dbReference type="NCBI Taxonomy" id="2609175"/>
    <lineage>
        <taxon>Bacteria</taxon>
        <taxon>Pseudomonadati</taxon>
        <taxon>Pseudomonadota</taxon>
        <taxon>Alphaproteobacteria</taxon>
        <taxon>Maricaulales</taxon>
        <taxon>Maricaulaceae</taxon>
        <taxon>Alkalicaulis</taxon>
    </lineage>
</organism>
<evidence type="ECO:0000313" key="2">
    <source>
        <dbReference type="Proteomes" id="UP000325122"/>
    </source>
</evidence>
<gene>
    <name evidence="1" type="ORF">F1654_07435</name>
</gene>
<protein>
    <submittedName>
        <fullName evidence="1">Uncharacterized protein</fullName>
    </submittedName>
</protein>
<sequence length="110" mass="12367">MIAMYAYLEQPFDADGEPSSAFAMMRLQTLYVRWRLTGERLDEALALAAGLDAELVERASFAYFHDTPGIGMPQLNACGKVDRNDPAFTLVSRARGFEDYWREDCAEPPP</sequence>
<dbReference type="EMBL" id="VWOJ01000002">
    <property type="protein sequence ID" value="KAA5803626.1"/>
    <property type="molecule type" value="Genomic_DNA"/>
</dbReference>
<dbReference type="Proteomes" id="UP000325122">
    <property type="component" value="Unassembled WGS sequence"/>
</dbReference>
<reference evidence="1 2" key="1">
    <citation type="submission" date="2019-09" db="EMBL/GenBank/DDBJ databases">
        <authorList>
            <person name="Kevbrin V."/>
            <person name="Grouzdev D.S."/>
        </authorList>
    </citation>
    <scope>NUCLEOTIDE SEQUENCE [LARGE SCALE GENOMIC DNA]</scope>
    <source>
        <strain evidence="1 2">G-192</strain>
    </source>
</reference>